<feature type="region of interest" description="Disordered" evidence="1">
    <location>
        <begin position="285"/>
        <end position="317"/>
    </location>
</feature>
<dbReference type="InterPro" id="IPR005312">
    <property type="entry name" value="DUF1759"/>
</dbReference>
<organism evidence="2">
    <name type="scientific">Papilio xuthus</name>
    <name type="common">Asian swallowtail butterfly</name>
    <dbReference type="NCBI Taxonomy" id="66420"/>
    <lineage>
        <taxon>Eukaryota</taxon>
        <taxon>Metazoa</taxon>
        <taxon>Ecdysozoa</taxon>
        <taxon>Arthropoda</taxon>
        <taxon>Hexapoda</taxon>
        <taxon>Insecta</taxon>
        <taxon>Pterygota</taxon>
        <taxon>Neoptera</taxon>
        <taxon>Endopterygota</taxon>
        <taxon>Lepidoptera</taxon>
        <taxon>Glossata</taxon>
        <taxon>Ditrysia</taxon>
        <taxon>Papilionoidea</taxon>
        <taxon>Papilionidae</taxon>
        <taxon>Papilioninae</taxon>
        <taxon>Papilio</taxon>
    </lineage>
</organism>
<dbReference type="Proteomes" id="UP000694872">
    <property type="component" value="Unplaced"/>
</dbReference>
<name>A0AAJ6ZY17_PAPXU</name>
<protein>
    <submittedName>
        <fullName evidence="2">Uncharacterized protein LOC106127801</fullName>
    </submittedName>
</protein>
<dbReference type="RefSeq" id="XP_013181504.1">
    <property type="nucleotide sequence ID" value="XM_013326050.1"/>
</dbReference>
<dbReference type="PANTHER" id="PTHR22954">
    <property type="entry name" value="RETROVIRAL PROTEASE-RELATED"/>
    <property type="match status" value="1"/>
</dbReference>
<dbReference type="GeneID" id="106127801"/>
<evidence type="ECO:0000256" key="1">
    <source>
        <dbReference type="SAM" id="MobiDB-lite"/>
    </source>
</evidence>
<dbReference type="AlphaFoldDB" id="A0AAJ6ZY17"/>
<dbReference type="Pfam" id="PF03564">
    <property type="entry name" value="DUF1759"/>
    <property type="match status" value="1"/>
</dbReference>
<gene>
    <name evidence="2" type="primary">LOC106127801</name>
</gene>
<evidence type="ECO:0000313" key="2">
    <source>
        <dbReference type="RefSeq" id="XP_013181504.1"/>
    </source>
</evidence>
<reference evidence="2" key="1">
    <citation type="submission" date="2025-08" db="UniProtKB">
        <authorList>
            <consortium name="RefSeq"/>
        </authorList>
    </citation>
    <scope>IDENTIFICATION</scope>
</reference>
<proteinExistence type="predicted"/>
<sequence>MASKYTARIGGVLRWLGSAVLNISRPDRARALMARYQVLDDQMADLYAAYRAVLELGLEADAINKINADIDQADDLADQIVQAVECLRGSSTADARVTAESEASPALMSRLPLLDLPRFNGDLDQWVAFSNLFESIVHGRTDLTPAQKLAYLLASLTGEAKGLVQHLGLVDGNYEIARDLLSRRYQNVRRIADSHVATILGLPQISVAQSLRTRLLNPLLIAVNGLKGLDLPVSSWSFLLLHVILSKLPHDLRNRFELEYGGDSATHLPSFDNLILFLEDECRRTENVPPPSPGPTVGARRVRPGDSKFPAGSRHRPRLINAAVGQTQESRCNYCRDTGHGVTGCPKFRELRWQARRNIA</sequence>
<accession>A0AAJ6ZY17</accession>
<dbReference type="KEGG" id="pxu:106127801"/>
<dbReference type="PANTHER" id="PTHR22954:SF3">
    <property type="entry name" value="PROTEIN CBG08539"/>
    <property type="match status" value="1"/>
</dbReference>
<feature type="non-terminal residue" evidence="2">
    <location>
        <position position="360"/>
    </location>
</feature>